<proteinExistence type="inferred from homology"/>
<dbReference type="Gene3D" id="1.20.1330.10">
    <property type="entry name" value="f41 fragment of flagellin, N-terminal domain"/>
    <property type="match status" value="1"/>
</dbReference>
<evidence type="ECO:0000256" key="2">
    <source>
        <dbReference type="ARBA" id="ARBA00005709"/>
    </source>
</evidence>
<feature type="domain" description="Flagellin C-terminal" evidence="5">
    <location>
        <begin position="211"/>
        <end position="293"/>
    </location>
</feature>
<dbReference type="GO" id="GO:0071973">
    <property type="term" value="P:bacterial-type flagellum-dependent cell motility"/>
    <property type="evidence" value="ECO:0007669"/>
    <property type="project" value="InterPro"/>
</dbReference>
<evidence type="ECO:0000256" key="1">
    <source>
        <dbReference type="ARBA" id="ARBA00004365"/>
    </source>
</evidence>
<dbReference type="NCBIfam" id="TIGR02550">
    <property type="entry name" value="flagell_flgL"/>
    <property type="match status" value="1"/>
</dbReference>
<reference evidence="6 7" key="1">
    <citation type="submission" date="2018-02" db="EMBL/GenBank/DDBJ databases">
        <title>Jeotgalibacillus proteolyticum sp. nov. a protease producing bacterium isolated from ocean sediments of Laizhou Bay.</title>
        <authorList>
            <person name="Li Y."/>
        </authorList>
    </citation>
    <scope>NUCLEOTIDE SEQUENCE [LARGE SCALE GENOMIC DNA]</scope>
    <source>
        <strain evidence="6 7">22-7</strain>
    </source>
</reference>
<dbReference type="AlphaFoldDB" id="A0A2S5GBF6"/>
<sequence length="294" mass="32997">MRVTQSMIASSMLRNLSQSFDRMGTLQEQVASQKKINRPSDDPVIAMKGVTYRRNLLEIEQFKRNYGEAYNWTENSDAALDKTGGAMQRIRELTVQAGNDTYDAEQRKSISEEIRQLKEHIAELGNTKFGDKYLFNGTNTLEKPINLSHEPAKTSTNAEPVQIELSKGIFVSVNVNGGQIFSPELFEDLDALIGALEDPESTGEDIGGYLNQLDGHMNNITNTRANLGARHNRIELMEVRTGEMEVISTKIMSQNEDIDFERTVTDLTVQESIHRAALSIGSRIIQPSLIDFLR</sequence>
<evidence type="ECO:0000256" key="3">
    <source>
        <dbReference type="ARBA" id="ARBA00023143"/>
    </source>
</evidence>
<gene>
    <name evidence="6" type="ORF">C4B60_11730</name>
</gene>
<dbReference type="PANTHER" id="PTHR42792:SF1">
    <property type="entry name" value="FLAGELLAR HOOK-ASSOCIATED PROTEIN 3"/>
    <property type="match status" value="1"/>
</dbReference>
<dbReference type="RefSeq" id="WP_104058194.1">
    <property type="nucleotide sequence ID" value="NZ_PREZ01000004.1"/>
</dbReference>
<dbReference type="InterPro" id="IPR001029">
    <property type="entry name" value="Flagellin_N"/>
</dbReference>
<comment type="caution">
    <text evidence="6">The sequence shown here is derived from an EMBL/GenBank/DDBJ whole genome shotgun (WGS) entry which is preliminary data.</text>
</comment>
<dbReference type="GO" id="GO:0005198">
    <property type="term" value="F:structural molecule activity"/>
    <property type="evidence" value="ECO:0007669"/>
    <property type="project" value="InterPro"/>
</dbReference>
<name>A0A2S5GBF6_9BACL</name>
<dbReference type="OrthoDB" id="9758307at2"/>
<dbReference type="Proteomes" id="UP000239047">
    <property type="component" value="Unassembled WGS sequence"/>
</dbReference>
<comment type="subcellular location">
    <subcellularLocation>
        <location evidence="1">Bacterial flagellum</location>
    </subcellularLocation>
</comment>
<evidence type="ECO:0000259" key="5">
    <source>
        <dbReference type="Pfam" id="PF00700"/>
    </source>
</evidence>
<comment type="similarity">
    <text evidence="2">Belongs to the bacterial flagellin family.</text>
</comment>
<dbReference type="EMBL" id="PREZ01000004">
    <property type="protein sequence ID" value="PPA70244.1"/>
    <property type="molecule type" value="Genomic_DNA"/>
</dbReference>
<evidence type="ECO:0000313" key="6">
    <source>
        <dbReference type="EMBL" id="PPA70244.1"/>
    </source>
</evidence>
<dbReference type="PANTHER" id="PTHR42792">
    <property type="entry name" value="FLAGELLIN"/>
    <property type="match status" value="1"/>
</dbReference>
<protein>
    <submittedName>
        <fullName evidence="6">Flagellar hook-associated protein FlgL</fullName>
    </submittedName>
</protein>
<organism evidence="6 7">
    <name type="scientific">Jeotgalibacillus proteolyticus</name>
    <dbReference type="NCBI Taxonomy" id="2082395"/>
    <lineage>
        <taxon>Bacteria</taxon>
        <taxon>Bacillati</taxon>
        <taxon>Bacillota</taxon>
        <taxon>Bacilli</taxon>
        <taxon>Bacillales</taxon>
        <taxon>Caryophanaceae</taxon>
        <taxon>Jeotgalibacillus</taxon>
    </lineage>
</organism>
<keyword evidence="7" id="KW-1185">Reference proteome</keyword>
<accession>A0A2S5GBF6</accession>
<dbReference type="Pfam" id="PF00669">
    <property type="entry name" value="Flagellin_N"/>
    <property type="match status" value="1"/>
</dbReference>
<dbReference type="Pfam" id="PF00700">
    <property type="entry name" value="Flagellin_C"/>
    <property type="match status" value="1"/>
</dbReference>
<evidence type="ECO:0000313" key="7">
    <source>
        <dbReference type="Proteomes" id="UP000239047"/>
    </source>
</evidence>
<keyword evidence="6" id="KW-0966">Cell projection</keyword>
<dbReference type="SUPFAM" id="SSF64518">
    <property type="entry name" value="Phase 1 flagellin"/>
    <property type="match status" value="1"/>
</dbReference>
<dbReference type="InterPro" id="IPR001492">
    <property type="entry name" value="Flagellin"/>
</dbReference>
<dbReference type="InterPro" id="IPR046358">
    <property type="entry name" value="Flagellin_C"/>
</dbReference>
<keyword evidence="3" id="KW-0975">Bacterial flagellum</keyword>
<keyword evidence="6" id="KW-0282">Flagellum</keyword>
<dbReference type="GO" id="GO:0009424">
    <property type="term" value="C:bacterial-type flagellum hook"/>
    <property type="evidence" value="ECO:0007669"/>
    <property type="project" value="InterPro"/>
</dbReference>
<dbReference type="InterPro" id="IPR013384">
    <property type="entry name" value="Flagell_FlgL"/>
</dbReference>
<feature type="domain" description="Flagellin N-terminal" evidence="4">
    <location>
        <begin position="5"/>
        <end position="140"/>
    </location>
</feature>
<keyword evidence="6" id="KW-0969">Cilium</keyword>
<evidence type="ECO:0000259" key="4">
    <source>
        <dbReference type="Pfam" id="PF00669"/>
    </source>
</evidence>